<comment type="catalytic activity">
    <reaction evidence="5">
        <text>a 5'-end (N(7)-methyl 5'-triphosphoguanosine)-ribonucleoside in mRNA + H2O = N(7)-methyl-GDP + a 5'-end phospho-ribonucleoside in mRNA + 2 H(+)</text>
        <dbReference type="Rhea" id="RHEA:67484"/>
        <dbReference type="Rhea" id="RHEA-COMP:15692"/>
        <dbReference type="Rhea" id="RHEA-COMP:17167"/>
        <dbReference type="ChEBI" id="CHEBI:15377"/>
        <dbReference type="ChEBI" id="CHEBI:15378"/>
        <dbReference type="ChEBI" id="CHEBI:63714"/>
        <dbReference type="ChEBI" id="CHEBI:138282"/>
        <dbReference type="ChEBI" id="CHEBI:156461"/>
        <dbReference type="EC" id="3.6.1.62"/>
    </reaction>
    <physiologicalReaction direction="left-to-right" evidence="5">
        <dbReference type="Rhea" id="RHEA:67485"/>
    </physiologicalReaction>
</comment>
<dbReference type="Proteomes" id="UP000314987">
    <property type="component" value="Unassembled WGS sequence"/>
</dbReference>
<evidence type="ECO:0000313" key="7">
    <source>
        <dbReference type="Proteomes" id="UP000314987"/>
    </source>
</evidence>
<dbReference type="GO" id="GO:0031087">
    <property type="term" value="P:deadenylation-independent decapping of nuclear-transcribed mRNA"/>
    <property type="evidence" value="ECO:0007669"/>
    <property type="project" value="TreeGrafter"/>
</dbReference>
<evidence type="ECO:0000256" key="4">
    <source>
        <dbReference type="ARBA" id="ARBA00026102"/>
    </source>
</evidence>
<dbReference type="Pfam" id="PF06058">
    <property type="entry name" value="DCP1"/>
    <property type="match status" value="1"/>
</dbReference>
<evidence type="ECO:0000256" key="5">
    <source>
        <dbReference type="ARBA" id="ARBA00047661"/>
    </source>
</evidence>
<keyword evidence="3" id="KW-0963">Cytoplasm</keyword>
<dbReference type="GO" id="GO:0000932">
    <property type="term" value="C:P-body"/>
    <property type="evidence" value="ECO:0007669"/>
    <property type="project" value="TreeGrafter"/>
</dbReference>
<keyword evidence="7" id="KW-1185">Reference proteome</keyword>
<reference evidence="7" key="1">
    <citation type="submission" date="2018-12" db="EMBL/GenBank/DDBJ databases">
        <authorList>
            <person name="Yazar S."/>
        </authorList>
    </citation>
    <scope>NUCLEOTIDE SEQUENCE [LARGE SCALE GENOMIC DNA]</scope>
</reference>
<dbReference type="STRING" id="29139.ENSVURP00010016499"/>
<dbReference type="AlphaFoldDB" id="A0A4X2KW53"/>
<dbReference type="PANTHER" id="PTHR16290">
    <property type="entry name" value="TRANSCRIPTION FACTOR SMIF DECAPPING ENZYME DCP1"/>
    <property type="match status" value="1"/>
</dbReference>
<dbReference type="GO" id="GO:0140933">
    <property type="term" value="F:5'-(N(7)-methylguanosine 5'-triphospho)-[mRNA] hydrolase activity"/>
    <property type="evidence" value="ECO:0007669"/>
    <property type="project" value="UniProtKB-EC"/>
</dbReference>
<dbReference type="GO" id="GO:0003729">
    <property type="term" value="F:mRNA binding"/>
    <property type="evidence" value="ECO:0007669"/>
    <property type="project" value="TreeGrafter"/>
</dbReference>
<evidence type="ECO:0000256" key="1">
    <source>
        <dbReference type="ARBA" id="ARBA00004496"/>
    </source>
</evidence>
<evidence type="ECO:0000256" key="3">
    <source>
        <dbReference type="ARBA" id="ARBA00022490"/>
    </source>
</evidence>
<reference evidence="6" key="2">
    <citation type="submission" date="2025-08" db="UniProtKB">
        <authorList>
            <consortium name="Ensembl"/>
        </authorList>
    </citation>
    <scope>IDENTIFICATION</scope>
</reference>
<sequence>MEAASRAGAEMSLAALRRHDPYITSIADLTGQVALYTFSPEANQWEKTDIEGTLFVYRRSASPFHGFTIVNRLNMTNLVEPVNKDLEFQLHEPFLLYRNASREYQCSRVPMIFGVMTFSFRGPDIGDVSGGDL</sequence>
<dbReference type="GO" id="GO:0008047">
    <property type="term" value="F:enzyme activator activity"/>
    <property type="evidence" value="ECO:0007669"/>
    <property type="project" value="InterPro"/>
</dbReference>
<dbReference type="Gene3D" id="2.30.29.30">
    <property type="entry name" value="Pleckstrin-homology domain (PH domain)/Phosphotyrosine-binding domain (PTB)"/>
    <property type="match status" value="1"/>
</dbReference>
<dbReference type="EC" id="3.6.1.62" evidence="4"/>
<organism evidence="6 7">
    <name type="scientific">Vombatus ursinus</name>
    <name type="common">Common wombat</name>
    <dbReference type="NCBI Taxonomy" id="29139"/>
    <lineage>
        <taxon>Eukaryota</taxon>
        <taxon>Metazoa</taxon>
        <taxon>Chordata</taxon>
        <taxon>Craniata</taxon>
        <taxon>Vertebrata</taxon>
        <taxon>Euteleostomi</taxon>
        <taxon>Mammalia</taxon>
        <taxon>Metatheria</taxon>
        <taxon>Diprotodontia</taxon>
        <taxon>Vombatidae</taxon>
        <taxon>Vombatus</taxon>
    </lineage>
</organism>
<dbReference type="GeneTree" id="ENSGT00940000158818"/>
<protein>
    <recommendedName>
        <fullName evidence="4">5'-(N(7)-methylguanosine 5'-triphospho)-[mRNA] hydrolase</fullName>
        <ecNumber evidence="4">3.6.1.62</ecNumber>
    </recommendedName>
</protein>
<accession>A0A4X2KW53</accession>
<dbReference type="Ensembl" id="ENSVURT00010018763.1">
    <property type="protein sequence ID" value="ENSVURP00010016499.1"/>
    <property type="gene ID" value="ENSVURG00010012644.1"/>
</dbReference>
<proteinExistence type="inferred from homology"/>
<dbReference type="SUPFAM" id="SSF50729">
    <property type="entry name" value="PH domain-like"/>
    <property type="match status" value="1"/>
</dbReference>
<evidence type="ECO:0000256" key="2">
    <source>
        <dbReference type="ARBA" id="ARBA00008778"/>
    </source>
</evidence>
<dbReference type="GO" id="GO:0000290">
    <property type="term" value="P:deadenylation-dependent decapping of nuclear-transcribed mRNA"/>
    <property type="evidence" value="ECO:0007669"/>
    <property type="project" value="InterPro"/>
</dbReference>
<name>A0A4X2KW53_VOMUR</name>
<dbReference type="PANTHER" id="PTHR16290:SF4">
    <property type="entry name" value="MRNA-DECAPPING ENZYME 1A"/>
    <property type="match status" value="1"/>
</dbReference>
<dbReference type="OMA" id="YRNANCE"/>
<comment type="similarity">
    <text evidence="2">Belongs to the DCP1 family.</text>
</comment>
<comment type="subcellular location">
    <subcellularLocation>
        <location evidence="1">Cytoplasm</location>
    </subcellularLocation>
</comment>
<dbReference type="CDD" id="cd09804">
    <property type="entry name" value="Dcp1"/>
    <property type="match status" value="1"/>
</dbReference>
<evidence type="ECO:0000313" key="6">
    <source>
        <dbReference type="Ensembl" id="ENSVURP00010016499.1"/>
    </source>
</evidence>
<dbReference type="InterPro" id="IPR011993">
    <property type="entry name" value="PH-like_dom_sf"/>
</dbReference>
<dbReference type="InterPro" id="IPR010334">
    <property type="entry name" value="Dcp1"/>
</dbReference>
<reference evidence="6" key="3">
    <citation type="submission" date="2025-09" db="UniProtKB">
        <authorList>
            <consortium name="Ensembl"/>
        </authorList>
    </citation>
    <scope>IDENTIFICATION</scope>
</reference>